<accession>A0ABV5N9M1</accession>
<dbReference type="Proteomes" id="UP001589709">
    <property type="component" value="Unassembled WGS sequence"/>
</dbReference>
<evidence type="ECO:0000313" key="1">
    <source>
        <dbReference type="EMBL" id="MFB9466977.1"/>
    </source>
</evidence>
<organism evidence="1 2">
    <name type="scientific">Streptomyces cinereospinus</name>
    <dbReference type="NCBI Taxonomy" id="285561"/>
    <lineage>
        <taxon>Bacteria</taxon>
        <taxon>Bacillati</taxon>
        <taxon>Actinomycetota</taxon>
        <taxon>Actinomycetes</taxon>
        <taxon>Kitasatosporales</taxon>
        <taxon>Streptomycetaceae</taxon>
        <taxon>Streptomyces</taxon>
    </lineage>
</organism>
<sequence>MAQLSEEERSAQRRIVATVRSCGVLNSDGLAMWREADCGEWKATAADIGQDLDQLQVPYQVVAAYRFPLANAWNKSLRRGEEVRIAAKDLIHLVRWMPSLKKSIDDLPGDCPG</sequence>
<dbReference type="RefSeq" id="WP_381350068.1">
    <property type="nucleotide sequence ID" value="NZ_JBHMCY010000085.1"/>
</dbReference>
<proteinExistence type="predicted"/>
<name>A0ABV5N9M1_9ACTN</name>
<reference evidence="1 2" key="1">
    <citation type="submission" date="2024-09" db="EMBL/GenBank/DDBJ databases">
        <authorList>
            <person name="Sun Q."/>
            <person name="Mori K."/>
        </authorList>
    </citation>
    <scope>NUCLEOTIDE SEQUENCE [LARGE SCALE GENOMIC DNA]</scope>
    <source>
        <strain evidence="1 2">JCM 6917</strain>
    </source>
</reference>
<protein>
    <submittedName>
        <fullName evidence="1">Uncharacterized protein</fullName>
    </submittedName>
</protein>
<evidence type="ECO:0000313" key="2">
    <source>
        <dbReference type="Proteomes" id="UP001589709"/>
    </source>
</evidence>
<gene>
    <name evidence="1" type="ORF">ACFF45_30850</name>
</gene>
<comment type="caution">
    <text evidence="1">The sequence shown here is derived from an EMBL/GenBank/DDBJ whole genome shotgun (WGS) entry which is preliminary data.</text>
</comment>
<dbReference type="EMBL" id="JBHMCY010000085">
    <property type="protein sequence ID" value="MFB9466977.1"/>
    <property type="molecule type" value="Genomic_DNA"/>
</dbReference>
<keyword evidence="2" id="KW-1185">Reference proteome</keyword>